<feature type="region of interest" description="Disordered" evidence="3">
    <location>
        <begin position="337"/>
        <end position="374"/>
    </location>
</feature>
<evidence type="ECO:0000256" key="1">
    <source>
        <dbReference type="ARBA" id="ARBA00022705"/>
    </source>
</evidence>
<accession>A0ABW6F0E6</accession>
<evidence type="ECO:0000259" key="4">
    <source>
        <dbReference type="Pfam" id="PF00772"/>
    </source>
</evidence>
<reference evidence="5 6" key="1">
    <citation type="submission" date="2024-09" db="EMBL/GenBank/DDBJ databases">
        <title>The Natural Products Discovery Center: Release of the First 8490 Sequenced Strains for Exploring Actinobacteria Biosynthetic Diversity.</title>
        <authorList>
            <person name="Kalkreuter E."/>
            <person name="Kautsar S.A."/>
            <person name="Yang D."/>
            <person name="Bader C.D."/>
            <person name="Teijaro C.N."/>
            <person name="Fluegel L."/>
            <person name="Davis C.M."/>
            <person name="Simpson J.R."/>
            <person name="Lauterbach L."/>
            <person name="Steele A.D."/>
            <person name="Gui C."/>
            <person name="Meng S."/>
            <person name="Li G."/>
            <person name="Viehrig K."/>
            <person name="Ye F."/>
            <person name="Su P."/>
            <person name="Kiefer A.F."/>
            <person name="Nichols A."/>
            <person name="Cepeda A.J."/>
            <person name="Yan W."/>
            <person name="Fan B."/>
            <person name="Jiang Y."/>
            <person name="Adhikari A."/>
            <person name="Zheng C.-J."/>
            <person name="Schuster L."/>
            <person name="Cowan T.M."/>
            <person name="Smanski M.J."/>
            <person name="Chevrette M.G."/>
            <person name="De Carvalho L.P.S."/>
            <person name="Shen B."/>
        </authorList>
    </citation>
    <scope>NUCLEOTIDE SEQUENCE [LARGE SCALE GENOMIC DNA]</scope>
    <source>
        <strain evidence="5 6">NPDC058428</strain>
    </source>
</reference>
<name>A0ABW6F0E6_9ACTN</name>
<proteinExistence type="predicted"/>
<organism evidence="5 6">
    <name type="scientific">Streptomyces rubiginosohelvolus</name>
    <dbReference type="NCBI Taxonomy" id="67362"/>
    <lineage>
        <taxon>Bacteria</taxon>
        <taxon>Bacillati</taxon>
        <taxon>Actinomycetota</taxon>
        <taxon>Actinomycetes</taxon>
        <taxon>Kitasatosporales</taxon>
        <taxon>Streptomycetaceae</taxon>
        <taxon>Streptomyces</taxon>
    </lineage>
</organism>
<keyword evidence="2" id="KW-0238">DNA-binding</keyword>
<dbReference type="Gene3D" id="1.10.860.10">
    <property type="entry name" value="DNAb Helicase, Chain A"/>
    <property type="match status" value="2"/>
</dbReference>
<evidence type="ECO:0000256" key="2">
    <source>
        <dbReference type="ARBA" id="ARBA00023125"/>
    </source>
</evidence>
<dbReference type="PANTHER" id="PTHR30153:SF2">
    <property type="entry name" value="REPLICATIVE DNA HELICASE"/>
    <property type="match status" value="1"/>
</dbReference>
<gene>
    <name evidence="5" type="ORF">ACFWOQ_01585</name>
</gene>
<protein>
    <submittedName>
        <fullName evidence="5">DnaB-like helicase N-terminal domain-containing protein</fullName>
    </submittedName>
</protein>
<keyword evidence="1" id="KW-0235">DNA replication</keyword>
<dbReference type="RefSeq" id="WP_382760649.1">
    <property type="nucleotide sequence ID" value="NZ_JBHXKZ010000001.1"/>
</dbReference>
<dbReference type="InterPro" id="IPR007693">
    <property type="entry name" value="DNA_helicase_DnaB-like_N"/>
</dbReference>
<dbReference type="Pfam" id="PF00772">
    <property type="entry name" value="DnaB"/>
    <property type="match status" value="2"/>
</dbReference>
<comment type="caution">
    <text evidence="5">The sequence shown here is derived from an EMBL/GenBank/DDBJ whole genome shotgun (WGS) entry which is preliminary data.</text>
</comment>
<dbReference type="Proteomes" id="UP001598352">
    <property type="component" value="Unassembled WGS sequence"/>
</dbReference>
<dbReference type="EMBL" id="JBHXKZ010000001">
    <property type="protein sequence ID" value="MFD4821251.1"/>
    <property type="molecule type" value="Genomic_DNA"/>
</dbReference>
<evidence type="ECO:0000313" key="5">
    <source>
        <dbReference type="EMBL" id="MFD4821251.1"/>
    </source>
</evidence>
<keyword evidence="6" id="KW-1185">Reference proteome</keyword>
<sequence length="374" mass="40345">MLPTSEEPDDRLTAPASPPPVHFAEQALLGALVLVPELASDVDLEAEHFDNRTHGVLFDALRTVPPPDPEQHRENADWLAAVYAEARPRAPGLPHTYLHTLVQACHRPEHAAAYAWMIRADHARRTVRIHAELLARTAADTTLPHRVEETVTQADRLGGLLDQLSGRFAPHPGSLPRTPLPPEAAPEASEEAVDDEQLLLATATASPLTVQTMRWLAPGDFTTAMHGSLWQCITGLVRRGAPVDPVTVLWEAQQTGILAGTVTTRALVELLSDTHGEPGHWGEKILRRALLHRAGTVADHVIALTDDSATTPYQLITGSRRALAHFTSVHARWHRAATYTPPSPPARNGSSSPSIRAGPAVAAAVAQPRSGIAR</sequence>
<feature type="domain" description="DNA helicase DnaB-like N-terminal" evidence="4">
    <location>
        <begin position="22"/>
        <end position="119"/>
    </location>
</feature>
<dbReference type="SUPFAM" id="SSF48024">
    <property type="entry name" value="N-terminal domain of DnaB helicase"/>
    <property type="match status" value="2"/>
</dbReference>
<evidence type="ECO:0000256" key="3">
    <source>
        <dbReference type="SAM" id="MobiDB-lite"/>
    </source>
</evidence>
<dbReference type="PANTHER" id="PTHR30153">
    <property type="entry name" value="REPLICATIVE DNA HELICASE DNAB"/>
    <property type="match status" value="1"/>
</dbReference>
<feature type="domain" description="DNA helicase DnaB-like N-terminal" evidence="4">
    <location>
        <begin position="192"/>
        <end position="274"/>
    </location>
</feature>
<evidence type="ECO:0000313" key="6">
    <source>
        <dbReference type="Proteomes" id="UP001598352"/>
    </source>
</evidence>
<dbReference type="InterPro" id="IPR016136">
    <property type="entry name" value="DNA_helicase_N/primase_C"/>
</dbReference>
<dbReference type="InterPro" id="IPR036185">
    <property type="entry name" value="DNA_heli_DnaB-like_N_sf"/>
</dbReference>